<dbReference type="PANTHER" id="PTHR46193:SF21">
    <property type="entry name" value="SLL1138 PROTEIN"/>
    <property type="match status" value="1"/>
</dbReference>
<comment type="cofactor">
    <cofactor evidence="1">
        <name>Mg(2+)</name>
        <dbReference type="ChEBI" id="CHEBI:18420"/>
    </cofactor>
</comment>
<dbReference type="Proteomes" id="UP000675880">
    <property type="component" value="Unassembled WGS sequence"/>
</dbReference>
<dbReference type="SFLD" id="SFLDG01129">
    <property type="entry name" value="C1.5:_HAD__Beta-PGM__Phosphata"/>
    <property type="match status" value="1"/>
</dbReference>
<keyword evidence="4" id="KW-0460">Magnesium</keyword>
<dbReference type="InterPro" id="IPR023214">
    <property type="entry name" value="HAD_sf"/>
</dbReference>
<sequence>MVKAIVFDFDGVLFDTEPLHYDMFRQVLRMEGISLAPDVYYARYVGLTDPACFRAVLADYGRSPVSSETVARLVHRKTELMQASLRAQLPVVPGVRDCVDTVASRYRTAVASGALREEIVLCLELAGMTSMFEHVSAAQDVHQGKPAPALYLHALAALNRRSALRADECVAIEDTPHGIEAAHQAGMRCIAVATTLPESRLSAADVVVPSLQTTTLERLLCRLA</sequence>
<keyword evidence="3" id="KW-0479">Metal-binding</keyword>
<evidence type="ECO:0000313" key="6">
    <source>
        <dbReference type="Proteomes" id="UP000675880"/>
    </source>
</evidence>
<dbReference type="RefSeq" id="WP_213042532.1">
    <property type="nucleotide sequence ID" value="NZ_CAJNBJ010000016.1"/>
</dbReference>
<evidence type="ECO:0000256" key="4">
    <source>
        <dbReference type="ARBA" id="ARBA00022842"/>
    </source>
</evidence>
<evidence type="ECO:0000256" key="3">
    <source>
        <dbReference type="ARBA" id="ARBA00022723"/>
    </source>
</evidence>
<keyword evidence="6" id="KW-1185">Reference proteome</keyword>
<dbReference type="InterPro" id="IPR041492">
    <property type="entry name" value="HAD_2"/>
</dbReference>
<comment type="similarity">
    <text evidence="2">Belongs to the HAD-like hydrolase superfamily. CbbY/CbbZ/Gph/YieH family.</text>
</comment>
<evidence type="ECO:0000256" key="2">
    <source>
        <dbReference type="ARBA" id="ARBA00006171"/>
    </source>
</evidence>
<protein>
    <submittedName>
        <fullName evidence="5">Beta-phosphoglucomutase</fullName>
        <ecNumber evidence="5">5.4.2.6</ecNumber>
    </submittedName>
</protein>
<organism evidence="5 6">
    <name type="scientific">Nitrospira defluvii</name>
    <dbReference type="NCBI Taxonomy" id="330214"/>
    <lineage>
        <taxon>Bacteria</taxon>
        <taxon>Pseudomonadati</taxon>
        <taxon>Nitrospirota</taxon>
        <taxon>Nitrospiria</taxon>
        <taxon>Nitrospirales</taxon>
        <taxon>Nitrospiraceae</taxon>
        <taxon>Nitrospira</taxon>
    </lineage>
</organism>
<dbReference type="Gene3D" id="1.10.150.240">
    <property type="entry name" value="Putative phosphatase, domain 2"/>
    <property type="match status" value="1"/>
</dbReference>
<dbReference type="InterPro" id="IPR051600">
    <property type="entry name" value="Beta-PGM-like"/>
</dbReference>
<dbReference type="Pfam" id="PF13419">
    <property type="entry name" value="HAD_2"/>
    <property type="match status" value="1"/>
</dbReference>
<dbReference type="InterPro" id="IPR036412">
    <property type="entry name" value="HAD-like_sf"/>
</dbReference>
<accession>A0ABM8RIN1</accession>
<comment type="caution">
    <text evidence="5">The sequence shown here is derived from an EMBL/GenBank/DDBJ whole genome shotgun (WGS) entry which is preliminary data.</text>
</comment>
<dbReference type="EC" id="5.4.2.6" evidence="5"/>
<dbReference type="EMBL" id="CAJNBJ010000016">
    <property type="protein sequence ID" value="CAE6755125.1"/>
    <property type="molecule type" value="Genomic_DNA"/>
</dbReference>
<dbReference type="InterPro" id="IPR023198">
    <property type="entry name" value="PGP-like_dom2"/>
</dbReference>
<dbReference type="SFLD" id="SFLDG01135">
    <property type="entry name" value="C1.5.6:_HAD__Beta-PGM__Phospha"/>
    <property type="match status" value="1"/>
</dbReference>
<dbReference type="SFLD" id="SFLDS00003">
    <property type="entry name" value="Haloacid_Dehalogenase"/>
    <property type="match status" value="1"/>
</dbReference>
<evidence type="ECO:0000256" key="1">
    <source>
        <dbReference type="ARBA" id="ARBA00001946"/>
    </source>
</evidence>
<proteinExistence type="inferred from homology"/>
<dbReference type="NCBIfam" id="TIGR01509">
    <property type="entry name" value="HAD-SF-IA-v3"/>
    <property type="match status" value="1"/>
</dbReference>
<name>A0ABM8RIN1_9BACT</name>
<dbReference type="SUPFAM" id="SSF56784">
    <property type="entry name" value="HAD-like"/>
    <property type="match status" value="1"/>
</dbReference>
<dbReference type="PANTHER" id="PTHR46193">
    <property type="entry name" value="6-PHOSPHOGLUCONATE PHOSPHATASE"/>
    <property type="match status" value="1"/>
</dbReference>
<dbReference type="Gene3D" id="3.40.50.1000">
    <property type="entry name" value="HAD superfamily/HAD-like"/>
    <property type="match status" value="1"/>
</dbReference>
<evidence type="ECO:0000313" key="5">
    <source>
        <dbReference type="EMBL" id="CAE6755125.1"/>
    </source>
</evidence>
<reference evidence="5 6" key="1">
    <citation type="submission" date="2021-02" db="EMBL/GenBank/DDBJ databases">
        <authorList>
            <person name="Han P."/>
        </authorList>
    </citation>
    <scope>NUCLEOTIDE SEQUENCE [LARGE SCALE GENOMIC DNA]</scope>
    <source>
        <strain evidence="5">Candidatus Nitrospira sp. ZN2</strain>
    </source>
</reference>
<gene>
    <name evidence="5" type="ORF">NSPZN2_30365</name>
</gene>
<dbReference type="GO" id="GO:0008801">
    <property type="term" value="F:beta-phosphoglucomutase activity"/>
    <property type="evidence" value="ECO:0007669"/>
    <property type="project" value="UniProtKB-EC"/>
</dbReference>
<keyword evidence="5" id="KW-0413">Isomerase</keyword>
<dbReference type="InterPro" id="IPR006439">
    <property type="entry name" value="HAD-SF_hydro_IA"/>
</dbReference>